<evidence type="ECO:0000313" key="4">
    <source>
        <dbReference type="Proteomes" id="UP000266906"/>
    </source>
</evidence>
<evidence type="ECO:0000313" key="3">
    <source>
        <dbReference type="EMBL" id="RPE35429.1"/>
    </source>
</evidence>
<dbReference type="Proteomes" id="UP000266906">
    <property type="component" value="Unassembled WGS sequence"/>
</dbReference>
<feature type="region of interest" description="Disordered" evidence="1">
    <location>
        <begin position="228"/>
        <end position="261"/>
    </location>
</feature>
<keyword evidence="2" id="KW-0812">Transmembrane</keyword>
<dbReference type="Pfam" id="PF19721">
    <property type="entry name" value="DUF6215"/>
    <property type="match status" value="1"/>
</dbReference>
<evidence type="ECO:0000256" key="2">
    <source>
        <dbReference type="SAM" id="Phobius"/>
    </source>
</evidence>
<proteinExistence type="predicted"/>
<dbReference type="EMBL" id="RKQG01000001">
    <property type="protein sequence ID" value="RPE35429.1"/>
    <property type="molecule type" value="Genomic_DNA"/>
</dbReference>
<accession>A0A3N4RWS5</accession>
<feature type="transmembrane region" description="Helical" evidence="2">
    <location>
        <begin position="12"/>
        <end position="32"/>
    </location>
</feature>
<evidence type="ECO:0000256" key="1">
    <source>
        <dbReference type="SAM" id="MobiDB-lite"/>
    </source>
</evidence>
<reference evidence="3 4" key="1">
    <citation type="submission" date="2018-11" db="EMBL/GenBank/DDBJ databases">
        <title>Sequencing the genomes of 1000 actinobacteria strains.</title>
        <authorList>
            <person name="Klenk H.-P."/>
        </authorList>
    </citation>
    <scope>NUCLEOTIDE SEQUENCE [LARGE SCALE GENOMIC DNA]</scope>
    <source>
        <strain evidence="3 4">DSM 44781</strain>
    </source>
</reference>
<name>A0A3N4RWS5_9ACTN</name>
<keyword evidence="4" id="KW-1185">Reference proteome</keyword>
<sequence length="261" mass="26707">MRDYVAGIGRTIAVRAVVGMFVLVGGLFWHAVQDPGGRADGARAEDGGPAVCRPIQEGEPAGYPAMCAALNRPGLAELVGAPGERVVSAGVGSYSPWETGAAQVRVGKVKAAVSESRTVPYDLLLDSARVSAREVAPVAGRPAVAYAEQLHWMTVNLGTGGSGPGSGSGSGRVPVPQGDPGTAYHLMVARNADGSGGSLEVSLWREDGGFADSGLLPALAEKLMADLDGWNAPPLPAEPGQPTRPPRPSPSPTPFRPFGGR</sequence>
<dbReference type="AlphaFoldDB" id="A0A3N4RWS5"/>
<gene>
    <name evidence="3" type="ORF">EDD38_3778</name>
</gene>
<feature type="compositionally biased region" description="Pro residues" evidence="1">
    <location>
        <begin position="233"/>
        <end position="255"/>
    </location>
</feature>
<protein>
    <submittedName>
        <fullName evidence="3">Uncharacterized protein</fullName>
    </submittedName>
</protein>
<organism evidence="3 4">
    <name type="scientific">Kitasatospora cineracea</name>
    <dbReference type="NCBI Taxonomy" id="88074"/>
    <lineage>
        <taxon>Bacteria</taxon>
        <taxon>Bacillati</taxon>
        <taxon>Actinomycetota</taxon>
        <taxon>Actinomycetes</taxon>
        <taxon>Kitasatosporales</taxon>
        <taxon>Streptomycetaceae</taxon>
        <taxon>Kitasatospora</taxon>
    </lineage>
</organism>
<dbReference type="InterPro" id="IPR046187">
    <property type="entry name" value="DUF6215"/>
</dbReference>
<comment type="caution">
    <text evidence="3">The sequence shown here is derived from an EMBL/GenBank/DDBJ whole genome shotgun (WGS) entry which is preliminary data.</text>
</comment>
<dbReference type="RefSeq" id="WP_123818894.1">
    <property type="nucleotide sequence ID" value="NZ_RKQG01000001.1"/>
</dbReference>
<keyword evidence="2" id="KW-0472">Membrane</keyword>
<keyword evidence="2" id="KW-1133">Transmembrane helix</keyword>